<dbReference type="STRING" id="282683.SAMN04488105_102262"/>
<protein>
    <recommendedName>
        <fullName evidence="3">Extracellular solute-binding protein, family 3</fullName>
    </recommendedName>
</protein>
<proteinExistence type="predicted"/>
<accession>A0A1G7BLW7</accession>
<gene>
    <name evidence="1" type="ORF">SAMN04488105_102262</name>
</gene>
<sequence>MVALHKAGAAVLQWARLDDRIRFAGAPLRTERHVVALARKRAELLPAVDDALAAMQADGTMTALLTAWNILPPAPPPEVLTVGLAEFAPYQVIRPDGTMTGYGVETLRPLARRAGLTLEFRQISSEDWAPAPGATTCCRRSA</sequence>
<reference evidence="2" key="1">
    <citation type="submission" date="2016-10" db="EMBL/GenBank/DDBJ databases">
        <authorList>
            <person name="Varghese N."/>
            <person name="Submissions S."/>
        </authorList>
    </citation>
    <scope>NUCLEOTIDE SEQUENCE [LARGE SCALE GENOMIC DNA]</scope>
    <source>
        <strain evidence="2">DSM 10146</strain>
    </source>
</reference>
<name>A0A1G7BLW7_9RHOB</name>
<evidence type="ECO:0008006" key="3">
    <source>
        <dbReference type="Google" id="ProtNLM"/>
    </source>
</evidence>
<organism evidence="1 2">
    <name type="scientific">Salipiger thiooxidans</name>
    <dbReference type="NCBI Taxonomy" id="282683"/>
    <lineage>
        <taxon>Bacteria</taxon>
        <taxon>Pseudomonadati</taxon>
        <taxon>Pseudomonadota</taxon>
        <taxon>Alphaproteobacteria</taxon>
        <taxon>Rhodobacterales</taxon>
        <taxon>Roseobacteraceae</taxon>
        <taxon>Salipiger</taxon>
    </lineage>
</organism>
<dbReference type="RefSeq" id="WP_207545810.1">
    <property type="nucleotide sequence ID" value="NZ_FNAV01000002.1"/>
</dbReference>
<evidence type="ECO:0000313" key="2">
    <source>
        <dbReference type="Proteomes" id="UP000198994"/>
    </source>
</evidence>
<keyword evidence="2" id="KW-1185">Reference proteome</keyword>
<dbReference type="EMBL" id="FNAV01000002">
    <property type="protein sequence ID" value="SDE28094.1"/>
    <property type="molecule type" value="Genomic_DNA"/>
</dbReference>
<dbReference type="SUPFAM" id="SSF53850">
    <property type="entry name" value="Periplasmic binding protein-like II"/>
    <property type="match status" value="2"/>
</dbReference>
<evidence type="ECO:0000313" key="1">
    <source>
        <dbReference type="EMBL" id="SDE28094.1"/>
    </source>
</evidence>
<dbReference type="AlphaFoldDB" id="A0A1G7BLW7"/>
<dbReference type="Gene3D" id="3.40.190.10">
    <property type="entry name" value="Periplasmic binding protein-like II"/>
    <property type="match status" value="3"/>
</dbReference>
<dbReference type="Proteomes" id="UP000198994">
    <property type="component" value="Unassembled WGS sequence"/>
</dbReference>